<feature type="coiled-coil region" evidence="1">
    <location>
        <begin position="71"/>
        <end position="101"/>
    </location>
</feature>
<keyword evidence="3" id="KW-1185">Reference proteome</keyword>
<accession>A0A067Q4G4</accession>
<dbReference type="Proteomes" id="UP000027265">
    <property type="component" value="Unassembled WGS sequence"/>
</dbReference>
<dbReference type="STRING" id="933084.A0A067Q4G4"/>
<evidence type="ECO:0000313" key="3">
    <source>
        <dbReference type="Proteomes" id="UP000027265"/>
    </source>
</evidence>
<keyword evidence="1" id="KW-0175">Coiled coil</keyword>
<proteinExistence type="predicted"/>
<gene>
    <name evidence="2" type="ORF">JAAARDRAFT_90318</name>
</gene>
<dbReference type="InParanoid" id="A0A067Q4G4"/>
<dbReference type="AlphaFoldDB" id="A0A067Q4G4"/>
<dbReference type="OrthoDB" id="2672960at2759"/>
<evidence type="ECO:0000256" key="1">
    <source>
        <dbReference type="SAM" id="Coils"/>
    </source>
</evidence>
<dbReference type="EMBL" id="KL197712">
    <property type="protein sequence ID" value="KDQ61889.1"/>
    <property type="molecule type" value="Genomic_DNA"/>
</dbReference>
<sequence length="206" mass="23096">MPRLQVNPNLIECPDFASDIFAPSRATFVNEHVTEEQAVLLLQATWRVGNDADKLKWQGQIDADQLEAVEEERLAREAEAHQAAALELNRETSRKDEMKRNKAKYIPIPNRGVPDEAPVITSQYTMKRLEKGSYVGMWHFTNAGIDDALRNSSVADDDAMVMQQGADGKGSWVPAASTHIALTIIEDKDLKWEDFCQAVPRMITAM</sequence>
<dbReference type="HOGENOM" id="CLU_052398_3_0_1"/>
<protein>
    <submittedName>
        <fullName evidence="2">Uncharacterized protein</fullName>
    </submittedName>
</protein>
<reference evidence="3" key="1">
    <citation type="journal article" date="2014" name="Proc. Natl. Acad. Sci. U.S.A.">
        <title>Extensive sampling of basidiomycete genomes demonstrates inadequacy of the white-rot/brown-rot paradigm for wood decay fungi.</title>
        <authorList>
            <person name="Riley R."/>
            <person name="Salamov A.A."/>
            <person name="Brown D.W."/>
            <person name="Nagy L.G."/>
            <person name="Floudas D."/>
            <person name="Held B.W."/>
            <person name="Levasseur A."/>
            <person name="Lombard V."/>
            <person name="Morin E."/>
            <person name="Otillar R."/>
            <person name="Lindquist E.A."/>
            <person name="Sun H."/>
            <person name="LaButti K.M."/>
            <person name="Schmutz J."/>
            <person name="Jabbour D."/>
            <person name="Luo H."/>
            <person name="Baker S.E."/>
            <person name="Pisabarro A.G."/>
            <person name="Walton J.D."/>
            <person name="Blanchette R.A."/>
            <person name="Henrissat B."/>
            <person name="Martin F."/>
            <person name="Cullen D."/>
            <person name="Hibbett D.S."/>
            <person name="Grigoriev I.V."/>
        </authorList>
    </citation>
    <scope>NUCLEOTIDE SEQUENCE [LARGE SCALE GENOMIC DNA]</scope>
    <source>
        <strain evidence="3">MUCL 33604</strain>
    </source>
</reference>
<organism evidence="2 3">
    <name type="scientific">Jaapia argillacea MUCL 33604</name>
    <dbReference type="NCBI Taxonomy" id="933084"/>
    <lineage>
        <taxon>Eukaryota</taxon>
        <taxon>Fungi</taxon>
        <taxon>Dikarya</taxon>
        <taxon>Basidiomycota</taxon>
        <taxon>Agaricomycotina</taxon>
        <taxon>Agaricomycetes</taxon>
        <taxon>Agaricomycetidae</taxon>
        <taxon>Jaapiales</taxon>
        <taxon>Jaapiaceae</taxon>
        <taxon>Jaapia</taxon>
    </lineage>
</organism>
<name>A0A067Q4G4_9AGAM</name>
<evidence type="ECO:0000313" key="2">
    <source>
        <dbReference type="EMBL" id="KDQ61889.1"/>
    </source>
</evidence>
<feature type="non-terminal residue" evidence="2">
    <location>
        <position position="206"/>
    </location>
</feature>